<accession>A0A8K0GUG2</accession>
<evidence type="ECO:0000256" key="1">
    <source>
        <dbReference type="SAM" id="MobiDB-lite"/>
    </source>
</evidence>
<feature type="region of interest" description="Disordered" evidence="1">
    <location>
        <begin position="50"/>
        <end position="80"/>
    </location>
</feature>
<keyword evidence="3" id="KW-1185">Reference proteome</keyword>
<dbReference type="OrthoDB" id="1750920at2759"/>
<dbReference type="Proteomes" id="UP000796880">
    <property type="component" value="Unassembled WGS sequence"/>
</dbReference>
<evidence type="ECO:0000313" key="3">
    <source>
        <dbReference type="Proteomes" id="UP000796880"/>
    </source>
</evidence>
<name>A0A8K0GUG2_9ROSA</name>
<proteinExistence type="predicted"/>
<protein>
    <submittedName>
        <fullName evidence="2">Uncharacterized protein</fullName>
    </submittedName>
</protein>
<dbReference type="EMBL" id="VOIH02000009">
    <property type="protein sequence ID" value="KAF3438759.1"/>
    <property type="molecule type" value="Genomic_DNA"/>
</dbReference>
<sequence length="80" mass="8895">MRAVALPPGDSLSEQLGQHIDMPIFLHFFYLKPGGEGRYAFYARKQTKLSTGAPTAIKAGRTDTSSSKKRDQTHSRFVQP</sequence>
<gene>
    <name evidence="2" type="ORF">FNV43_RR21523</name>
</gene>
<reference evidence="2" key="1">
    <citation type="submission" date="2020-03" db="EMBL/GenBank/DDBJ databases">
        <title>A high-quality chromosome-level genome assembly of a woody plant with both climbing and erect habits, Rhamnella rubrinervis.</title>
        <authorList>
            <person name="Lu Z."/>
            <person name="Yang Y."/>
            <person name="Zhu X."/>
            <person name="Sun Y."/>
        </authorList>
    </citation>
    <scope>NUCLEOTIDE SEQUENCE</scope>
    <source>
        <strain evidence="2">BYM</strain>
        <tissue evidence="2">Leaf</tissue>
    </source>
</reference>
<organism evidence="2 3">
    <name type="scientific">Rhamnella rubrinervis</name>
    <dbReference type="NCBI Taxonomy" id="2594499"/>
    <lineage>
        <taxon>Eukaryota</taxon>
        <taxon>Viridiplantae</taxon>
        <taxon>Streptophyta</taxon>
        <taxon>Embryophyta</taxon>
        <taxon>Tracheophyta</taxon>
        <taxon>Spermatophyta</taxon>
        <taxon>Magnoliopsida</taxon>
        <taxon>eudicotyledons</taxon>
        <taxon>Gunneridae</taxon>
        <taxon>Pentapetalae</taxon>
        <taxon>rosids</taxon>
        <taxon>fabids</taxon>
        <taxon>Rosales</taxon>
        <taxon>Rhamnaceae</taxon>
        <taxon>rhamnoid group</taxon>
        <taxon>Rhamneae</taxon>
        <taxon>Rhamnella</taxon>
    </lineage>
</organism>
<dbReference type="AlphaFoldDB" id="A0A8K0GUG2"/>
<comment type="caution">
    <text evidence="2">The sequence shown here is derived from an EMBL/GenBank/DDBJ whole genome shotgun (WGS) entry which is preliminary data.</text>
</comment>
<evidence type="ECO:0000313" key="2">
    <source>
        <dbReference type="EMBL" id="KAF3438759.1"/>
    </source>
</evidence>